<dbReference type="PANTHER" id="PTHR31355:SF7">
    <property type="entry name" value="MICROTUBULE-ASSOCIATED PROTEIN TORTIFOLIA1"/>
    <property type="match status" value="1"/>
</dbReference>
<evidence type="ECO:0000313" key="4">
    <source>
        <dbReference type="Proteomes" id="UP001642260"/>
    </source>
</evidence>
<organism evidence="3 4">
    <name type="scientific">Eruca vesicaria subsp. sativa</name>
    <name type="common">Garden rocket</name>
    <name type="synonym">Eruca sativa</name>
    <dbReference type="NCBI Taxonomy" id="29727"/>
    <lineage>
        <taxon>Eukaryota</taxon>
        <taxon>Viridiplantae</taxon>
        <taxon>Streptophyta</taxon>
        <taxon>Embryophyta</taxon>
        <taxon>Tracheophyta</taxon>
        <taxon>Spermatophyta</taxon>
        <taxon>Magnoliopsida</taxon>
        <taxon>eudicotyledons</taxon>
        <taxon>Gunneridae</taxon>
        <taxon>Pentapetalae</taxon>
        <taxon>rosids</taxon>
        <taxon>malvids</taxon>
        <taxon>Brassicales</taxon>
        <taxon>Brassicaceae</taxon>
        <taxon>Brassiceae</taxon>
        <taxon>Eruca</taxon>
    </lineage>
</organism>
<keyword evidence="4" id="KW-1185">Reference proteome</keyword>
<dbReference type="InterPro" id="IPR033337">
    <property type="entry name" value="TORTIFOLIA1/SINE1-2"/>
</dbReference>
<evidence type="ECO:0000256" key="1">
    <source>
        <dbReference type="SAM" id="MobiDB-lite"/>
    </source>
</evidence>
<evidence type="ECO:0000259" key="2">
    <source>
        <dbReference type="Pfam" id="PF24713"/>
    </source>
</evidence>
<sequence>MHSLRVGDIDSAYAEVLCAGDQHLIIKLMDKTGPSLDQISNEIANKALNFIAQFLLDHNLYDILIPTTTHARSSSSPATSFSEPSQAAYSSHSFSVSSLPSAASSSSSSTPPPSQPRSPAAPPLPVRETGGTLLTWSPLCSQLYSNHRPFSHLYQHV</sequence>
<evidence type="ECO:0000313" key="3">
    <source>
        <dbReference type="EMBL" id="CAH8321007.1"/>
    </source>
</evidence>
<feature type="compositionally biased region" description="Pro residues" evidence="1">
    <location>
        <begin position="110"/>
        <end position="125"/>
    </location>
</feature>
<protein>
    <recommendedName>
        <fullName evidence="2">TORTIFOLIA1/TORL1-2 C-terminal domain-containing protein</fullName>
    </recommendedName>
</protein>
<feature type="region of interest" description="Disordered" evidence="1">
    <location>
        <begin position="97"/>
        <end position="127"/>
    </location>
</feature>
<proteinExistence type="predicted"/>
<gene>
    <name evidence="3" type="ORF">ERUC_LOCUS9260</name>
</gene>
<dbReference type="Proteomes" id="UP001642260">
    <property type="component" value="Unassembled WGS sequence"/>
</dbReference>
<name>A0ABC8JBW1_ERUVS</name>
<dbReference type="Pfam" id="PF24713">
    <property type="entry name" value="TOR1L1_C"/>
    <property type="match status" value="1"/>
</dbReference>
<feature type="compositionally biased region" description="Low complexity" evidence="1">
    <location>
        <begin position="97"/>
        <end position="109"/>
    </location>
</feature>
<accession>A0ABC8JBW1</accession>
<dbReference type="InterPro" id="IPR057599">
    <property type="entry name" value="TORTIFOLIA1/TORL1-2_C"/>
</dbReference>
<reference evidence="3 4" key="1">
    <citation type="submission" date="2022-03" db="EMBL/GenBank/DDBJ databases">
        <authorList>
            <person name="Macdonald S."/>
            <person name="Ahmed S."/>
            <person name="Newling K."/>
        </authorList>
    </citation>
    <scope>NUCLEOTIDE SEQUENCE [LARGE SCALE GENOMIC DNA]</scope>
</reference>
<feature type="domain" description="TORTIFOLIA1/TORL1-2 C-terminal" evidence="2">
    <location>
        <begin position="1"/>
        <end position="66"/>
    </location>
</feature>
<dbReference type="PANTHER" id="PTHR31355">
    <property type="entry name" value="MICROTUBULE-ASSOCIATED PROTEIN TORTIFOLIA1"/>
    <property type="match status" value="1"/>
</dbReference>
<comment type="caution">
    <text evidence="3">The sequence shown here is derived from an EMBL/GenBank/DDBJ whole genome shotgun (WGS) entry which is preliminary data.</text>
</comment>
<dbReference type="AlphaFoldDB" id="A0ABC8JBW1"/>
<dbReference type="EMBL" id="CAKOAT010095043">
    <property type="protein sequence ID" value="CAH8321007.1"/>
    <property type="molecule type" value="Genomic_DNA"/>
</dbReference>